<evidence type="ECO:0000256" key="2">
    <source>
        <dbReference type="ARBA" id="ARBA00022840"/>
    </source>
</evidence>
<gene>
    <name evidence="4" type="ORF">DDW13_00480</name>
</gene>
<dbReference type="PANTHER" id="PTHR43204:SF1">
    <property type="entry name" value="ABC TRANSPORTER I FAMILY MEMBER 6, CHLOROPLASTIC"/>
    <property type="match status" value="1"/>
</dbReference>
<dbReference type="Pfam" id="PF00005">
    <property type="entry name" value="ABC_tran"/>
    <property type="match status" value="1"/>
</dbReference>
<evidence type="ECO:0000313" key="5">
    <source>
        <dbReference type="Proteomes" id="UP000245638"/>
    </source>
</evidence>
<reference evidence="4 5" key="1">
    <citation type="journal article" date="2015" name="Appl. Environ. Microbiol.">
        <title>Nanoarchaeota, Their Sulfolobales Host, and Nanoarchaeota Virus Distribution across Yellowstone National Park Hot Springs.</title>
        <authorList>
            <person name="Munson-McGee J.H."/>
            <person name="Field E.K."/>
            <person name="Bateson M."/>
            <person name="Rooney C."/>
            <person name="Stepanauskas R."/>
            <person name="Young M.J."/>
        </authorList>
    </citation>
    <scope>NUCLEOTIDE SEQUENCE [LARGE SCALE GENOMIC DNA]</scope>
    <source>
        <strain evidence="4">SCGC AC-742_N10</strain>
    </source>
</reference>
<protein>
    <submittedName>
        <fullName evidence="4">ABC transporter ATP-binding protein</fullName>
    </submittedName>
</protein>
<evidence type="ECO:0000259" key="3">
    <source>
        <dbReference type="Pfam" id="PF00005"/>
    </source>
</evidence>
<proteinExistence type="predicted"/>
<dbReference type="Proteomes" id="UP000245638">
    <property type="component" value="Unassembled WGS sequence"/>
</dbReference>
<sequence>MSTLKIEDLHVEVEGKEIIKGISLEIKSGEVHAIMGPNGSGKTTLSLAIMGHPKYKITKGRILLDGEDITNLETDQKVKKGLF</sequence>
<dbReference type="GO" id="GO:0016887">
    <property type="term" value="F:ATP hydrolysis activity"/>
    <property type="evidence" value="ECO:0007669"/>
    <property type="project" value="InterPro"/>
</dbReference>
<dbReference type="InterPro" id="IPR027417">
    <property type="entry name" value="P-loop_NTPase"/>
</dbReference>
<dbReference type="InterPro" id="IPR010230">
    <property type="entry name" value="FeS-cluster_ATPase_SufC"/>
</dbReference>
<keyword evidence="2 4" id="KW-0067">ATP-binding</keyword>
<organism evidence="4 5">
    <name type="scientific">Acidianus hospitalis</name>
    <dbReference type="NCBI Taxonomy" id="563177"/>
    <lineage>
        <taxon>Archaea</taxon>
        <taxon>Thermoproteota</taxon>
        <taxon>Thermoprotei</taxon>
        <taxon>Sulfolobales</taxon>
        <taxon>Sulfolobaceae</taxon>
        <taxon>Acidianus</taxon>
    </lineage>
</organism>
<dbReference type="EMBL" id="QEFD01000018">
    <property type="protein sequence ID" value="PVU77632.1"/>
    <property type="molecule type" value="Genomic_DNA"/>
</dbReference>
<accession>A0A2T9XC96</accession>
<evidence type="ECO:0000256" key="1">
    <source>
        <dbReference type="ARBA" id="ARBA00022741"/>
    </source>
</evidence>
<evidence type="ECO:0000313" key="4">
    <source>
        <dbReference type="EMBL" id="PVU77632.1"/>
    </source>
</evidence>
<dbReference type="GO" id="GO:0005524">
    <property type="term" value="F:ATP binding"/>
    <property type="evidence" value="ECO:0007669"/>
    <property type="project" value="UniProtKB-KW"/>
</dbReference>
<feature type="domain" description="ABC transporter" evidence="3">
    <location>
        <begin position="20"/>
        <end position="78"/>
    </location>
</feature>
<comment type="caution">
    <text evidence="4">The sequence shown here is derived from an EMBL/GenBank/DDBJ whole genome shotgun (WGS) entry which is preliminary data.</text>
</comment>
<dbReference type="AlphaFoldDB" id="A0A2T9XC96"/>
<keyword evidence="1" id="KW-0547">Nucleotide-binding</keyword>
<dbReference type="Gene3D" id="3.40.50.300">
    <property type="entry name" value="P-loop containing nucleotide triphosphate hydrolases"/>
    <property type="match status" value="1"/>
</dbReference>
<dbReference type="InterPro" id="IPR003439">
    <property type="entry name" value="ABC_transporter-like_ATP-bd"/>
</dbReference>
<dbReference type="PANTHER" id="PTHR43204">
    <property type="entry name" value="ABC TRANSPORTER I FAMILY MEMBER 6, CHLOROPLASTIC"/>
    <property type="match status" value="1"/>
</dbReference>
<dbReference type="SUPFAM" id="SSF52540">
    <property type="entry name" value="P-loop containing nucleoside triphosphate hydrolases"/>
    <property type="match status" value="1"/>
</dbReference>
<feature type="non-terminal residue" evidence="4">
    <location>
        <position position="83"/>
    </location>
</feature>
<name>A0A2T9XC96_9CREN</name>